<protein>
    <submittedName>
        <fullName evidence="1">Uncharacterized protein</fullName>
    </submittedName>
</protein>
<comment type="caution">
    <text evidence="1">The sequence shown here is derived from an EMBL/GenBank/DDBJ whole genome shotgun (WGS) entry which is preliminary data.</text>
</comment>
<evidence type="ECO:0000313" key="1">
    <source>
        <dbReference type="EMBL" id="KAJ3496980.1"/>
    </source>
</evidence>
<name>A0ACC1R3A6_9HYPO</name>
<proteinExistence type="predicted"/>
<reference evidence="1" key="1">
    <citation type="submission" date="2022-07" db="EMBL/GenBank/DDBJ databases">
        <title>Genome Sequence of Lecanicillium saksenae.</title>
        <authorList>
            <person name="Buettner E."/>
        </authorList>
    </citation>
    <scope>NUCLEOTIDE SEQUENCE</scope>
    <source>
        <strain evidence="1">VT-O1</strain>
    </source>
</reference>
<evidence type="ECO:0000313" key="2">
    <source>
        <dbReference type="Proteomes" id="UP001148737"/>
    </source>
</evidence>
<dbReference type="EMBL" id="JANAKD010000147">
    <property type="protein sequence ID" value="KAJ3496980.1"/>
    <property type="molecule type" value="Genomic_DNA"/>
</dbReference>
<accession>A0ACC1R3A6</accession>
<gene>
    <name evidence="1" type="ORF">NLG97_g2251</name>
</gene>
<keyword evidence="2" id="KW-1185">Reference proteome</keyword>
<sequence length="540" mass="58475">MDSRRGSSTPTLQDVEYDNRPDSSEIETDVASDMGDDDKTAMLAPQIRRLFNTSSDEADCLRFATEYSPLLKNPDCNGRSYGDAPAEIEASRTLGTSWRHETKVIAVYSVPMTITLLLQYSVDMLGVFAAGRIGTAELAAISLANLSAALTCFAPFQGMATCLDTLCAQAYGSGQRHLVGIYCQRMTAFLSCFALPISIFWVFSEPFILPLTPDAETAKFVATYLGVLAFAIPGFIVFECGKRFLQAQGLFQATTYILIFATPVHALIIWLLVWRLGFVGIPIAVAITRTLLATGLILYVRLFRGMGCWGGLSVKMFSNWWMMIRLAVPGMIMMLVEWLAFDLMTIFSSRFGTDYLAAQSILVSVSTIAFEVPFSISIAASTRIARLVGARRLQDGKAAAAVAFIVMSAVGICSLVIIVALQDVLPYFFTDDPSVIALASAVLPFVGIMTFFNGHSLVAHGLLRGIGKQSIGTPANIFAYYIVGLPVAAVLAFKFEMELTGLYLGFTVGGLVVSVIEYGFLHITSWQVAAKEAADRGAAG</sequence>
<dbReference type="Proteomes" id="UP001148737">
    <property type="component" value="Unassembled WGS sequence"/>
</dbReference>
<organism evidence="1 2">
    <name type="scientific">Lecanicillium saksenae</name>
    <dbReference type="NCBI Taxonomy" id="468837"/>
    <lineage>
        <taxon>Eukaryota</taxon>
        <taxon>Fungi</taxon>
        <taxon>Dikarya</taxon>
        <taxon>Ascomycota</taxon>
        <taxon>Pezizomycotina</taxon>
        <taxon>Sordariomycetes</taxon>
        <taxon>Hypocreomycetidae</taxon>
        <taxon>Hypocreales</taxon>
        <taxon>Cordycipitaceae</taxon>
        <taxon>Lecanicillium</taxon>
    </lineage>
</organism>